<proteinExistence type="predicted"/>
<gene>
    <name evidence="1" type="ORF">S03H2_41037</name>
</gene>
<feature type="non-terminal residue" evidence="1">
    <location>
        <position position="1"/>
    </location>
</feature>
<dbReference type="AlphaFoldDB" id="X1HBS0"/>
<organism evidence="1">
    <name type="scientific">marine sediment metagenome</name>
    <dbReference type="NCBI Taxonomy" id="412755"/>
    <lineage>
        <taxon>unclassified sequences</taxon>
        <taxon>metagenomes</taxon>
        <taxon>ecological metagenomes</taxon>
    </lineage>
</organism>
<name>X1HBS0_9ZZZZ</name>
<protein>
    <submittedName>
        <fullName evidence="1">Uncharacterized protein</fullName>
    </submittedName>
</protein>
<accession>X1HBS0</accession>
<comment type="caution">
    <text evidence="1">The sequence shown here is derived from an EMBL/GenBank/DDBJ whole genome shotgun (WGS) entry which is preliminary data.</text>
</comment>
<sequence>PFPPLASQAMTFIVGGEVPPEEAGFQNFRITGYSKNGGPVVTPPGVLELDMGDRCRVHVAFDHREPAADGKFHAAIWQDTPLDPHDEVLDAEKVFTVPSSIDWTPWEGYIDIPITSAISPGSEYGLYVKIMGITGGDIFTPYLANVITIVGAPPTLKIVDIKANGGT</sequence>
<dbReference type="EMBL" id="BARU01025472">
    <property type="protein sequence ID" value="GAH66842.1"/>
    <property type="molecule type" value="Genomic_DNA"/>
</dbReference>
<evidence type="ECO:0000313" key="1">
    <source>
        <dbReference type="EMBL" id="GAH66842.1"/>
    </source>
</evidence>
<reference evidence="1" key="1">
    <citation type="journal article" date="2014" name="Front. Microbiol.">
        <title>High frequency of phylogenetically diverse reductive dehalogenase-homologous genes in deep subseafloor sedimentary metagenomes.</title>
        <authorList>
            <person name="Kawai M."/>
            <person name="Futagami T."/>
            <person name="Toyoda A."/>
            <person name="Takaki Y."/>
            <person name="Nishi S."/>
            <person name="Hori S."/>
            <person name="Arai W."/>
            <person name="Tsubouchi T."/>
            <person name="Morono Y."/>
            <person name="Uchiyama I."/>
            <person name="Ito T."/>
            <person name="Fujiyama A."/>
            <person name="Inagaki F."/>
            <person name="Takami H."/>
        </authorList>
    </citation>
    <scope>NUCLEOTIDE SEQUENCE</scope>
    <source>
        <strain evidence="1">Expedition CK06-06</strain>
    </source>
</reference>